<evidence type="ECO:0000313" key="4">
    <source>
        <dbReference type="Proteomes" id="UP000625316"/>
    </source>
</evidence>
<dbReference type="PROSITE" id="PS50231">
    <property type="entry name" value="RICIN_B_LECTIN"/>
    <property type="match status" value="1"/>
</dbReference>
<accession>A0A928VHD2</accession>
<gene>
    <name evidence="3" type="ORF">IQ266_02570</name>
</gene>
<dbReference type="Gene3D" id="2.80.10.50">
    <property type="match status" value="1"/>
</dbReference>
<dbReference type="Proteomes" id="UP000625316">
    <property type="component" value="Unassembled WGS sequence"/>
</dbReference>
<evidence type="ECO:0000259" key="2">
    <source>
        <dbReference type="SMART" id="SM00458"/>
    </source>
</evidence>
<dbReference type="SMART" id="SM00458">
    <property type="entry name" value="RICIN"/>
    <property type="match status" value="1"/>
</dbReference>
<dbReference type="AlphaFoldDB" id="A0A928VHD2"/>
<name>A0A928VHD2_9CYAN</name>
<dbReference type="InterPro" id="IPR035992">
    <property type="entry name" value="Ricin_B-like_lectins"/>
</dbReference>
<evidence type="ECO:0000256" key="1">
    <source>
        <dbReference type="SAM" id="MobiDB-lite"/>
    </source>
</evidence>
<reference evidence="3" key="1">
    <citation type="submission" date="2020-10" db="EMBL/GenBank/DDBJ databases">
        <authorList>
            <person name="Castelo-Branco R."/>
            <person name="Eusebio N."/>
            <person name="Adriana R."/>
            <person name="Vieira A."/>
            <person name="Brugerolle De Fraissinette N."/>
            <person name="Rezende De Castro R."/>
            <person name="Schneider M.P."/>
            <person name="Vasconcelos V."/>
            <person name="Leao P.N."/>
        </authorList>
    </citation>
    <scope>NUCLEOTIDE SEQUENCE</scope>
    <source>
        <strain evidence="3">LEGE 11480</strain>
    </source>
</reference>
<dbReference type="SUPFAM" id="SSF50370">
    <property type="entry name" value="Ricin B-like lectins"/>
    <property type="match status" value="1"/>
</dbReference>
<feature type="domain" description="Ricin B lectin" evidence="2">
    <location>
        <begin position="57"/>
        <end position="199"/>
    </location>
</feature>
<organism evidence="3 4">
    <name type="scientific">Romeriopsis navalis LEGE 11480</name>
    <dbReference type="NCBI Taxonomy" id="2777977"/>
    <lineage>
        <taxon>Bacteria</taxon>
        <taxon>Bacillati</taxon>
        <taxon>Cyanobacteriota</taxon>
        <taxon>Cyanophyceae</taxon>
        <taxon>Leptolyngbyales</taxon>
        <taxon>Leptolyngbyaceae</taxon>
        <taxon>Romeriopsis</taxon>
        <taxon>Romeriopsis navalis</taxon>
    </lineage>
</organism>
<sequence>MTPKLIIVTSMVLILGCAPQADQAKVAPQSEPAETAPKADQAKEASQSDQVEIALTDKLDSTTNNYCLDIAGGNKNIDITKGLQGHTCYSYRGSLGADQVFDPGRFAQGELYMPNFKVCATLSALQADAKVGLAPCDSSELQQFAFKGEGTITPKAAPDMCLTLATATRTGRSKQHQIKALQLVACDSQQSKYQTWRARTSMD</sequence>
<dbReference type="Pfam" id="PF00652">
    <property type="entry name" value="Ricin_B_lectin"/>
    <property type="match status" value="1"/>
</dbReference>
<dbReference type="PROSITE" id="PS51257">
    <property type="entry name" value="PROKAR_LIPOPROTEIN"/>
    <property type="match status" value="1"/>
</dbReference>
<evidence type="ECO:0000313" key="3">
    <source>
        <dbReference type="EMBL" id="MBE9028641.1"/>
    </source>
</evidence>
<dbReference type="EMBL" id="JADEXQ010000005">
    <property type="protein sequence ID" value="MBE9028641.1"/>
    <property type="molecule type" value="Genomic_DNA"/>
</dbReference>
<feature type="region of interest" description="Disordered" evidence="1">
    <location>
        <begin position="25"/>
        <end position="50"/>
    </location>
</feature>
<keyword evidence="4" id="KW-1185">Reference proteome</keyword>
<dbReference type="RefSeq" id="WP_264323466.1">
    <property type="nucleotide sequence ID" value="NZ_JADEXQ010000005.1"/>
</dbReference>
<protein>
    <submittedName>
        <fullName evidence="3">RICIN domain-containing protein</fullName>
    </submittedName>
</protein>
<dbReference type="InterPro" id="IPR000772">
    <property type="entry name" value="Ricin_B_lectin"/>
</dbReference>
<proteinExistence type="predicted"/>
<comment type="caution">
    <text evidence="3">The sequence shown here is derived from an EMBL/GenBank/DDBJ whole genome shotgun (WGS) entry which is preliminary data.</text>
</comment>